<dbReference type="EC" id="3.2.1.21" evidence="3"/>
<comment type="subunit">
    <text evidence="2">Homodimer.</text>
</comment>
<protein>
    <recommendedName>
        <fullName evidence="3">beta-glucosidase</fullName>
        <ecNumber evidence="3">3.2.1.21</ecNumber>
    </recommendedName>
</protein>
<dbReference type="PANTHER" id="PTHR10353">
    <property type="entry name" value="GLYCOSYL HYDROLASE"/>
    <property type="match status" value="1"/>
</dbReference>
<dbReference type="SUPFAM" id="SSF51445">
    <property type="entry name" value="(Trans)glycosidases"/>
    <property type="match status" value="1"/>
</dbReference>
<dbReference type="EMBL" id="BLKM01000227">
    <property type="protein sequence ID" value="GFG30513.1"/>
    <property type="molecule type" value="Genomic_DNA"/>
</dbReference>
<keyword evidence="4" id="KW-0378">Hydrolase</keyword>
<dbReference type="FunCoup" id="A0A6L2PD72">
    <property type="interactions" value="2"/>
</dbReference>
<accession>A0A6L2PD72</accession>
<evidence type="ECO:0000256" key="4">
    <source>
        <dbReference type="ARBA" id="ARBA00022801"/>
    </source>
</evidence>
<keyword evidence="6" id="KW-0326">Glycosidase</keyword>
<evidence type="ECO:0000256" key="8">
    <source>
        <dbReference type="RuleBase" id="RU003690"/>
    </source>
</evidence>
<evidence type="ECO:0000256" key="3">
    <source>
        <dbReference type="ARBA" id="ARBA00012744"/>
    </source>
</evidence>
<proteinExistence type="inferred from homology"/>
<gene>
    <name evidence="9" type="ORF">Cfor_08136</name>
</gene>
<dbReference type="AlphaFoldDB" id="A0A6L2PD72"/>
<dbReference type="GO" id="GO:0008422">
    <property type="term" value="F:beta-glucosidase activity"/>
    <property type="evidence" value="ECO:0007669"/>
    <property type="project" value="TreeGrafter"/>
</dbReference>
<dbReference type="PANTHER" id="PTHR10353:SF36">
    <property type="entry name" value="LP05116P"/>
    <property type="match status" value="1"/>
</dbReference>
<evidence type="ECO:0000256" key="7">
    <source>
        <dbReference type="PROSITE-ProRule" id="PRU10055"/>
    </source>
</evidence>
<dbReference type="Pfam" id="PF00232">
    <property type="entry name" value="Glyco_hydro_1"/>
    <property type="match status" value="1"/>
</dbReference>
<dbReference type="FunFam" id="3.20.20.80:FF:000013">
    <property type="entry name" value="lactase-phlorizin hydrolase"/>
    <property type="match status" value="1"/>
</dbReference>
<dbReference type="Gene3D" id="3.20.20.80">
    <property type="entry name" value="Glycosidases"/>
    <property type="match status" value="1"/>
</dbReference>
<dbReference type="PRINTS" id="PR00131">
    <property type="entry name" value="GLHYDRLASE1"/>
</dbReference>
<organism evidence="9 10">
    <name type="scientific">Coptotermes formosanus</name>
    <name type="common">Formosan subterranean termite</name>
    <dbReference type="NCBI Taxonomy" id="36987"/>
    <lineage>
        <taxon>Eukaryota</taxon>
        <taxon>Metazoa</taxon>
        <taxon>Ecdysozoa</taxon>
        <taxon>Arthropoda</taxon>
        <taxon>Hexapoda</taxon>
        <taxon>Insecta</taxon>
        <taxon>Pterygota</taxon>
        <taxon>Neoptera</taxon>
        <taxon>Polyneoptera</taxon>
        <taxon>Dictyoptera</taxon>
        <taxon>Blattodea</taxon>
        <taxon>Blattoidea</taxon>
        <taxon>Termitoidae</taxon>
        <taxon>Rhinotermitidae</taxon>
        <taxon>Coptotermes</taxon>
    </lineage>
</organism>
<name>A0A6L2PD72_COPFO</name>
<sequence>MAGWGLNTELYSTGKGESIWDRLTHDHPEVIKDKSTGDVTCNSYHLYKEDVRMLKDLAVHFYRFSISWPRILPTGHDNVVNQAGIDYYNNLINELIANGIQPVVTMYHWDLPQPLQDLGGWTNPLLADYFEDYARVLYTNFGDRVKWWNTINEPKVSADEYCIWLGLAPDIVSPGNGQYHVVHTMLLSHARAYRLYEREFKDKQRGEINLFIRYRNIRPYCDISFQLGWVLHPIYSATGDYPPVMKEWLAKKCKEEGYSRSELPSFTKEEIEMVRGTWDYLAVNHYTTYFACQNHEISPAFVGIGITNVQDEKYPTASSYWLQVVPWGFRKVLNWVAKEYNNPPVLITENGFSDHGELDDNNRVDYYIKYLCELLKAVKEDGCNVFGYTAWSLMDNFEWRSGYTETFGLFHVDFNDADRKRTAKKSAEVFSKIIKSNAIPLEYLGVATSQ</sequence>
<keyword evidence="10" id="KW-1185">Reference proteome</keyword>
<dbReference type="InterPro" id="IPR017853">
    <property type="entry name" value="GH"/>
</dbReference>
<dbReference type="InterPro" id="IPR018120">
    <property type="entry name" value="Glyco_hydro_1_AS"/>
</dbReference>
<evidence type="ECO:0000313" key="9">
    <source>
        <dbReference type="EMBL" id="GFG30513.1"/>
    </source>
</evidence>
<evidence type="ECO:0000256" key="1">
    <source>
        <dbReference type="ARBA" id="ARBA00010838"/>
    </source>
</evidence>
<comment type="similarity">
    <text evidence="1 8">Belongs to the glycosyl hydrolase 1 family.</text>
</comment>
<dbReference type="InParanoid" id="A0A6L2PD72"/>
<dbReference type="InterPro" id="IPR001360">
    <property type="entry name" value="Glyco_hydro_1"/>
</dbReference>
<evidence type="ECO:0000256" key="5">
    <source>
        <dbReference type="ARBA" id="ARBA00023180"/>
    </source>
</evidence>
<evidence type="ECO:0000256" key="6">
    <source>
        <dbReference type="ARBA" id="ARBA00023295"/>
    </source>
</evidence>
<reference evidence="10" key="1">
    <citation type="submission" date="2020-01" db="EMBL/GenBank/DDBJ databases">
        <title>Draft genome sequence of the Termite Coptotermes fromosanus.</title>
        <authorList>
            <person name="Itakura S."/>
            <person name="Yosikawa Y."/>
            <person name="Umezawa K."/>
        </authorList>
    </citation>
    <scope>NUCLEOTIDE SEQUENCE [LARGE SCALE GENOMIC DNA]</scope>
</reference>
<dbReference type="Proteomes" id="UP000502823">
    <property type="component" value="Unassembled WGS sequence"/>
</dbReference>
<evidence type="ECO:0000256" key="2">
    <source>
        <dbReference type="ARBA" id="ARBA00011738"/>
    </source>
</evidence>
<feature type="active site" description="Nucleophile" evidence="7">
    <location>
        <position position="349"/>
    </location>
</feature>
<dbReference type="OrthoDB" id="65569at2759"/>
<keyword evidence="5" id="KW-0325">Glycoprotein</keyword>
<dbReference type="PROSITE" id="PS00572">
    <property type="entry name" value="GLYCOSYL_HYDROL_F1_1"/>
    <property type="match status" value="1"/>
</dbReference>
<dbReference type="GO" id="GO:0005975">
    <property type="term" value="P:carbohydrate metabolic process"/>
    <property type="evidence" value="ECO:0007669"/>
    <property type="project" value="InterPro"/>
</dbReference>
<evidence type="ECO:0000313" key="10">
    <source>
        <dbReference type="Proteomes" id="UP000502823"/>
    </source>
</evidence>
<comment type="caution">
    <text evidence="9">The sequence shown here is derived from an EMBL/GenBank/DDBJ whole genome shotgun (WGS) entry which is preliminary data.</text>
</comment>